<proteinExistence type="predicted"/>
<feature type="transmembrane region" description="Helical" evidence="8">
    <location>
        <begin position="352"/>
        <end position="380"/>
    </location>
</feature>
<keyword evidence="10" id="KW-1185">Reference proteome</keyword>
<dbReference type="PANTHER" id="PTHR32196:SF21">
    <property type="entry name" value="ABC TRANSPORTER PERMEASE PROTEIN YPHD-RELATED"/>
    <property type="match status" value="1"/>
</dbReference>
<feature type="transmembrane region" description="Helical" evidence="8">
    <location>
        <begin position="93"/>
        <end position="112"/>
    </location>
</feature>
<feature type="transmembrane region" description="Helical" evidence="8">
    <location>
        <begin position="312"/>
        <end position="332"/>
    </location>
</feature>
<feature type="transmembrane region" description="Helical" evidence="8">
    <location>
        <begin position="118"/>
        <end position="142"/>
    </location>
</feature>
<evidence type="ECO:0000256" key="8">
    <source>
        <dbReference type="SAM" id="Phobius"/>
    </source>
</evidence>
<feature type="transmembrane region" description="Helical" evidence="8">
    <location>
        <begin position="280"/>
        <end position="300"/>
    </location>
</feature>
<dbReference type="CDD" id="cd06579">
    <property type="entry name" value="TM_PBP1_transp_AraH_like"/>
    <property type="match status" value="1"/>
</dbReference>
<feature type="transmembrane region" description="Helical" evidence="8">
    <location>
        <begin position="65"/>
        <end position="86"/>
    </location>
</feature>
<keyword evidence="3" id="KW-1003">Cell membrane</keyword>
<evidence type="ECO:0000256" key="1">
    <source>
        <dbReference type="ARBA" id="ARBA00004651"/>
    </source>
</evidence>
<dbReference type="PANTHER" id="PTHR32196">
    <property type="entry name" value="ABC TRANSPORTER PERMEASE PROTEIN YPHD-RELATED-RELATED"/>
    <property type="match status" value="1"/>
</dbReference>
<dbReference type="Pfam" id="PF02653">
    <property type="entry name" value="BPD_transp_2"/>
    <property type="match status" value="1"/>
</dbReference>
<keyword evidence="4" id="KW-0997">Cell inner membrane</keyword>
<evidence type="ECO:0000256" key="2">
    <source>
        <dbReference type="ARBA" id="ARBA00022448"/>
    </source>
</evidence>
<dbReference type="KEGG" id="tpla:ElP_16760"/>
<feature type="transmembrane region" description="Helical" evidence="8">
    <location>
        <begin position="203"/>
        <end position="221"/>
    </location>
</feature>
<dbReference type="GO" id="GO:0005886">
    <property type="term" value="C:plasma membrane"/>
    <property type="evidence" value="ECO:0007669"/>
    <property type="project" value="UniProtKB-SubCell"/>
</dbReference>
<accession>A0A518GYZ8</accession>
<feature type="transmembrane region" description="Helical" evidence="8">
    <location>
        <begin position="482"/>
        <end position="499"/>
    </location>
</feature>
<feature type="transmembrane region" description="Helical" evidence="8">
    <location>
        <begin position="431"/>
        <end position="452"/>
    </location>
</feature>
<sequence>MSDEPKPSSPASGPGIGAWLRGSEAGLAVAIVAVVGLIYVVAPGPSAIFEPGAPRPFFSGYNLQTLLHLMALYGVLSVGVAVVIIAGGIDLSIGSMVALSAVVSARLMTSWLPGIGEAGAWTTGLLVIAAVTLLGWVGLNLLGAPWARGLIYGSIPAALIAAGVGLANGPMDAGSWVVAGLEASALILLVFGLRRGSDDRAGATPAALVWGLAAGLLAGWGTGGSGAVATGALVVSASALALLIGLVLHLRKAGVGLAVLVGAAVVWGVTSAGGGSSSEVPIGVIVASVTLSLLLGLAIGSGHAFLINEFRLPPFIATLATLAGLRSLAIILSDNRSITVSDRTFRVVGSEYWVTIPLFLAVALILSLMMGTTVLGRHLFALGGNEAAARLSGLPTRRLKTVAYAISGLLAALGGVLFFGNSGSATPTMGFAYELSAITAAVVGGCSLAGGVGSIRGTVLGLILIRIVINGTGLVVEGIDPSQIEGLVLGVVVVLAVGFNQRFRLQR</sequence>
<evidence type="ECO:0000256" key="7">
    <source>
        <dbReference type="ARBA" id="ARBA00023136"/>
    </source>
</evidence>
<dbReference type="EMBL" id="CP036426">
    <property type="protein sequence ID" value="QDV33797.1"/>
    <property type="molecule type" value="Genomic_DNA"/>
</dbReference>
<evidence type="ECO:0000313" key="9">
    <source>
        <dbReference type="EMBL" id="QDV33797.1"/>
    </source>
</evidence>
<dbReference type="RefSeq" id="WP_231749563.1">
    <property type="nucleotide sequence ID" value="NZ_CP036426.1"/>
</dbReference>
<evidence type="ECO:0000256" key="4">
    <source>
        <dbReference type="ARBA" id="ARBA00022519"/>
    </source>
</evidence>
<evidence type="ECO:0000256" key="3">
    <source>
        <dbReference type="ARBA" id="ARBA00022475"/>
    </source>
</evidence>
<organism evidence="9 10">
    <name type="scientific">Tautonia plasticadhaerens</name>
    <dbReference type="NCBI Taxonomy" id="2527974"/>
    <lineage>
        <taxon>Bacteria</taxon>
        <taxon>Pseudomonadati</taxon>
        <taxon>Planctomycetota</taxon>
        <taxon>Planctomycetia</taxon>
        <taxon>Isosphaerales</taxon>
        <taxon>Isosphaeraceae</taxon>
        <taxon>Tautonia</taxon>
    </lineage>
</organism>
<dbReference type="InterPro" id="IPR001851">
    <property type="entry name" value="ABC_transp_permease"/>
</dbReference>
<evidence type="ECO:0000256" key="6">
    <source>
        <dbReference type="ARBA" id="ARBA00022989"/>
    </source>
</evidence>
<feature type="transmembrane region" description="Helical" evidence="8">
    <location>
        <begin position="173"/>
        <end position="191"/>
    </location>
</feature>
<keyword evidence="7 8" id="KW-0472">Membrane</keyword>
<evidence type="ECO:0000313" key="10">
    <source>
        <dbReference type="Proteomes" id="UP000317835"/>
    </source>
</evidence>
<dbReference type="AlphaFoldDB" id="A0A518GYZ8"/>
<feature type="transmembrane region" description="Helical" evidence="8">
    <location>
        <begin position="149"/>
        <end position="167"/>
    </location>
</feature>
<dbReference type="Proteomes" id="UP000317835">
    <property type="component" value="Chromosome"/>
</dbReference>
<feature type="transmembrane region" description="Helical" evidence="8">
    <location>
        <begin position="255"/>
        <end position="274"/>
    </location>
</feature>
<dbReference type="GO" id="GO:0022857">
    <property type="term" value="F:transmembrane transporter activity"/>
    <property type="evidence" value="ECO:0007669"/>
    <property type="project" value="InterPro"/>
</dbReference>
<keyword evidence="2" id="KW-0813">Transport</keyword>
<comment type="subcellular location">
    <subcellularLocation>
        <location evidence="1">Cell membrane</location>
        <topology evidence="1">Multi-pass membrane protein</topology>
    </subcellularLocation>
</comment>
<evidence type="ECO:0000256" key="5">
    <source>
        <dbReference type="ARBA" id="ARBA00022692"/>
    </source>
</evidence>
<protein>
    <submittedName>
        <fullName evidence="9">Ribose transport system permease protein RbsC</fullName>
    </submittedName>
</protein>
<keyword evidence="5 8" id="KW-0812">Transmembrane</keyword>
<feature type="transmembrane region" description="Helical" evidence="8">
    <location>
        <begin position="227"/>
        <end position="248"/>
    </location>
</feature>
<feature type="transmembrane region" description="Helical" evidence="8">
    <location>
        <begin position="25"/>
        <end position="45"/>
    </location>
</feature>
<feature type="transmembrane region" description="Helical" evidence="8">
    <location>
        <begin position="401"/>
        <end position="419"/>
    </location>
</feature>
<gene>
    <name evidence="9" type="primary">rbsC_1</name>
    <name evidence="9" type="ORF">ElP_16760</name>
</gene>
<name>A0A518GYZ8_9BACT</name>
<feature type="transmembrane region" description="Helical" evidence="8">
    <location>
        <begin position="459"/>
        <end position="476"/>
    </location>
</feature>
<keyword evidence="6 8" id="KW-1133">Transmembrane helix</keyword>
<reference evidence="9 10" key="1">
    <citation type="submission" date="2019-02" db="EMBL/GenBank/DDBJ databases">
        <title>Deep-cultivation of Planctomycetes and their phenomic and genomic characterization uncovers novel biology.</title>
        <authorList>
            <person name="Wiegand S."/>
            <person name="Jogler M."/>
            <person name="Boedeker C."/>
            <person name="Pinto D."/>
            <person name="Vollmers J."/>
            <person name="Rivas-Marin E."/>
            <person name="Kohn T."/>
            <person name="Peeters S.H."/>
            <person name="Heuer A."/>
            <person name="Rast P."/>
            <person name="Oberbeckmann S."/>
            <person name="Bunk B."/>
            <person name="Jeske O."/>
            <person name="Meyerdierks A."/>
            <person name="Storesund J.E."/>
            <person name="Kallscheuer N."/>
            <person name="Luecker S."/>
            <person name="Lage O.M."/>
            <person name="Pohl T."/>
            <person name="Merkel B.J."/>
            <person name="Hornburger P."/>
            <person name="Mueller R.-W."/>
            <person name="Bruemmer F."/>
            <person name="Labrenz M."/>
            <person name="Spormann A.M."/>
            <person name="Op den Camp H."/>
            <person name="Overmann J."/>
            <person name="Amann R."/>
            <person name="Jetten M.S.M."/>
            <person name="Mascher T."/>
            <person name="Medema M.H."/>
            <person name="Devos D.P."/>
            <person name="Kaster A.-K."/>
            <person name="Ovreas L."/>
            <person name="Rohde M."/>
            <person name="Galperin M.Y."/>
            <person name="Jogler C."/>
        </authorList>
    </citation>
    <scope>NUCLEOTIDE SEQUENCE [LARGE SCALE GENOMIC DNA]</scope>
    <source>
        <strain evidence="9 10">ElP</strain>
    </source>
</reference>